<organism evidence="1 2">
    <name type="scientific">Aeromicrobium halocynthiae</name>
    <dbReference type="NCBI Taxonomy" id="560557"/>
    <lineage>
        <taxon>Bacteria</taxon>
        <taxon>Bacillati</taxon>
        <taxon>Actinomycetota</taxon>
        <taxon>Actinomycetes</taxon>
        <taxon>Propionibacteriales</taxon>
        <taxon>Nocardioidaceae</taxon>
        <taxon>Aeromicrobium</taxon>
    </lineage>
</organism>
<evidence type="ECO:0000313" key="2">
    <source>
        <dbReference type="Proteomes" id="UP001501480"/>
    </source>
</evidence>
<keyword evidence="2" id="KW-1185">Reference proteome</keyword>
<accession>A0ABN2W864</accession>
<protein>
    <recommendedName>
        <fullName evidence="3">Glycosyltransferase subfamily 4-like N-terminal domain-containing protein</fullName>
    </recommendedName>
</protein>
<evidence type="ECO:0008006" key="3">
    <source>
        <dbReference type="Google" id="ProtNLM"/>
    </source>
</evidence>
<gene>
    <name evidence="1" type="ORF">GCM10009821_28520</name>
</gene>
<sequence length="371" mass="40808">MSALDEMVRTSDSLRPPIRVASVPADHVYVRHTSSTAPGATLVQRLPDPRPARGDGGWWPPRALEPGWVEDHHDEFDVMHVHFGFDAVSPDALRDLVHTLRRHRKPLVLTVHDLRNPHHRDRSTHDAQLDVLVPGADALVTLTAGAQAEIRRRWSRWAAVLPHPHVVPLEDLPTEPTLRPAPSRRGGSFVVGMHVKSLRACMDPVALLPVLDRATRAIPGGVLRIDGHSDVLDPAGRRYDPSLADALARCGDHVDVRVHDYFTDDELFAYLADLDLSVLPYRWGTHSGWLEACRDVGTAVAAPTCGYYADQAPVHSFGFDVGRLDEASLEAAVGSSWVGTPPPGPTRAAREAQREHVADAHRILYAHLLEA</sequence>
<reference evidence="1 2" key="1">
    <citation type="journal article" date="2019" name="Int. J. Syst. Evol. Microbiol.">
        <title>The Global Catalogue of Microorganisms (GCM) 10K type strain sequencing project: providing services to taxonomists for standard genome sequencing and annotation.</title>
        <authorList>
            <consortium name="The Broad Institute Genomics Platform"/>
            <consortium name="The Broad Institute Genome Sequencing Center for Infectious Disease"/>
            <person name="Wu L."/>
            <person name="Ma J."/>
        </authorList>
    </citation>
    <scope>NUCLEOTIDE SEQUENCE [LARGE SCALE GENOMIC DNA]</scope>
    <source>
        <strain evidence="1 2">JCM 15749</strain>
    </source>
</reference>
<dbReference type="SUPFAM" id="SSF53756">
    <property type="entry name" value="UDP-Glycosyltransferase/glycogen phosphorylase"/>
    <property type="match status" value="1"/>
</dbReference>
<evidence type="ECO:0000313" key="1">
    <source>
        <dbReference type="EMBL" id="GAA2085270.1"/>
    </source>
</evidence>
<comment type="caution">
    <text evidence="1">The sequence shown here is derived from an EMBL/GenBank/DDBJ whole genome shotgun (WGS) entry which is preliminary data.</text>
</comment>
<dbReference type="Proteomes" id="UP001501480">
    <property type="component" value="Unassembled WGS sequence"/>
</dbReference>
<proteinExistence type="predicted"/>
<dbReference type="RefSeq" id="WP_344330073.1">
    <property type="nucleotide sequence ID" value="NZ_BAAAPY010000015.1"/>
</dbReference>
<name>A0ABN2W864_9ACTN</name>
<dbReference type="EMBL" id="BAAAPY010000015">
    <property type="protein sequence ID" value="GAA2085270.1"/>
    <property type="molecule type" value="Genomic_DNA"/>
</dbReference>